<name>A0A158RUF1_BACC3</name>
<dbReference type="EMBL" id="CP001407">
    <property type="protein sequence ID" value="ACO30968.1"/>
    <property type="molecule type" value="Genomic_DNA"/>
</dbReference>
<organism evidence="1 2">
    <name type="scientific">Bacillus cereus (strain 03BB102)</name>
    <dbReference type="NCBI Taxonomy" id="572264"/>
    <lineage>
        <taxon>Bacteria</taxon>
        <taxon>Bacillati</taxon>
        <taxon>Bacillota</taxon>
        <taxon>Bacilli</taxon>
        <taxon>Bacillales</taxon>
        <taxon>Bacillaceae</taxon>
        <taxon>Bacillus</taxon>
        <taxon>Bacillus cereus group</taxon>
    </lineage>
</organism>
<evidence type="ECO:0008006" key="3">
    <source>
        <dbReference type="Google" id="ProtNLM"/>
    </source>
</evidence>
<dbReference type="KEGG" id="bcx:BCA_4395"/>
<evidence type="ECO:0000313" key="1">
    <source>
        <dbReference type="EMBL" id="ACO30968.1"/>
    </source>
</evidence>
<dbReference type="Proteomes" id="UP000002210">
    <property type="component" value="Chromosome"/>
</dbReference>
<proteinExistence type="predicted"/>
<dbReference type="InterPro" id="IPR020277">
    <property type="entry name" value="DUF2624"/>
</dbReference>
<gene>
    <name evidence="1" type="ordered locus">BCA_4395</name>
</gene>
<dbReference type="AlphaFoldDB" id="A0A158RUF1"/>
<reference evidence="1 2" key="1">
    <citation type="submission" date="2009-02" db="EMBL/GenBank/DDBJ databases">
        <title>Genome sequence of Bacillus cereus 03BB102.</title>
        <authorList>
            <person name="Dodson R.J."/>
            <person name="Jackson P."/>
            <person name="Munk A.C."/>
            <person name="Brettin T."/>
            <person name="Bruce D."/>
            <person name="Detter C."/>
            <person name="Tapia R."/>
            <person name="Han C."/>
            <person name="Sutton G."/>
            <person name="Sims D."/>
        </authorList>
    </citation>
    <scope>NUCLEOTIDE SEQUENCE [LARGE SCALE GENOMIC DNA]</scope>
    <source>
        <strain evidence="1 2">03BB102</strain>
    </source>
</reference>
<sequence>MKKETLYEYVQATYSYISIEERVKEDKTMNLIKQLVNKKLNHISTKDLLKYSKEYEVPITTAQADQIVVLMKGKNINIYDNDERLELLKQIAKVTSPATAQQVNTLFQQLLK</sequence>
<accession>A0A158RUF1</accession>
<evidence type="ECO:0000313" key="2">
    <source>
        <dbReference type="Proteomes" id="UP000002210"/>
    </source>
</evidence>
<protein>
    <recommendedName>
        <fullName evidence="3">DUF2624 domain-containing protein</fullName>
    </recommendedName>
</protein>
<dbReference type="Pfam" id="PF11116">
    <property type="entry name" value="DUF2624"/>
    <property type="match status" value="1"/>
</dbReference>